<feature type="transmembrane region" description="Helical" evidence="1">
    <location>
        <begin position="332"/>
        <end position="350"/>
    </location>
</feature>
<dbReference type="Proteomes" id="UP000255239">
    <property type="component" value="Unassembled WGS sequence"/>
</dbReference>
<feature type="transmembrane region" description="Helical" evidence="1">
    <location>
        <begin position="385"/>
        <end position="403"/>
    </location>
</feature>
<keyword evidence="1" id="KW-1133">Transmembrane helix</keyword>
<evidence type="ECO:0000313" key="2">
    <source>
        <dbReference type="EMBL" id="STV70211.1"/>
    </source>
</evidence>
<name>A0A378CF81_KLEPN</name>
<proteinExistence type="predicted"/>
<sequence>MLLSLPLMMVRELINERADYRSEVVDAIEQSTSGSQKLAGPLIAIPITETLTRMENQKEVNYQRSWVYYWLPESLAVTGKQTVESRRVGIYSGQVWHNALQIKASFDPLRLAALRKTNIVLGQPRLVVSVGDARGIGAIHAPEVNGNVLSVEPGLGISGDGAGIHMPMPALAEDNKPLEIAFSLDLNGTGEFSLVPLGRNSELQLTSNWPHPGFLGSFLPTQREVSAAGYRAHWQSSWFANDMGSYFKDDMEIPWSRLPAFSADVMSLADQYQLTDRATKYAILLIGLTFMAFFVFESLTRRPLHPMQYLLVGLSLVLFYLVLLALSEHIGFTAAWLAASLSGAVMNGIYLQAVLRGWRNSLLFVAALLLLDGVMWFLLHSEDSALLLGTGVLALALSVLMFLTRRVDWYALSLPKGTVPPTPAADDDKLRLWKE</sequence>
<dbReference type="EMBL" id="UGMG01000001">
    <property type="protein sequence ID" value="STV70211.1"/>
    <property type="molecule type" value="Genomic_DNA"/>
</dbReference>
<dbReference type="NCBIfam" id="NF008712">
    <property type="entry name" value="PRK11715.1-1"/>
    <property type="match status" value="1"/>
</dbReference>
<protein>
    <submittedName>
        <fullName evidence="2">Inner membrane protein CreD</fullName>
    </submittedName>
</protein>
<feature type="transmembrane region" description="Helical" evidence="1">
    <location>
        <begin position="362"/>
        <end position="379"/>
    </location>
</feature>
<dbReference type="AlphaFoldDB" id="A0A378CF81"/>
<accession>A0A378CF81</accession>
<keyword evidence="1" id="KW-0472">Membrane</keyword>
<reference evidence="2 3" key="1">
    <citation type="submission" date="2018-06" db="EMBL/GenBank/DDBJ databases">
        <authorList>
            <consortium name="Pathogen Informatics"/>
            <person name="Doyle S."/>
        </authorList>
    </citation>
    <scope>NUCLEOTIDE SEQUENCE [LARGE SCALE GENOMIC DNA]</scope>
    <source>
        <strain evidence="2 3">NCTC11679</strain>
    </source>
</reference>
<evidence type="ECO:0000313" key="3">
    <source>
        <dbReference type="Proteomes" id="UP000255239"/>
    </source>
</evidence>
<feature type="transmembrane region" description="Helical" evidence="1">
    <location>
        <begin position="278"/>
        <end position="296"/>
    </location>
</feature>
<dbReference type="PANTHER" id="PTHR30092:SF0">
    <property type="entry name" value="INNER MEMBRANE PROTEIN CRED"/>
    <property type="match status" value="1"/>
</dbReference>
<dbReference type="GO" id="GO:0005886">
    <property type="term" value="C:plasma membrane"/>
    <property type="evidence" value="ECO:0007669"/>
    <property type="project" value="TreeGrafter"/>
</dbReference>
<dbReference type="PIRSF" id="PIRSF004548">
    <property type="entry name" value="CreD"/>
    <property type="match status" value="1"/>
</dbReference>
<organism evidence="2 3">
    <name type="scientific">Klebsiella pneumoniae</name>
    <dbReference type="NCBI Taxonomy" id="573"/>
    <lineage>
        <taxon>Bacteria</taxon>
        <taxon>Pseudomonadati</taxon>
        <taxon>Pseudomonadota</taxon>
        <taxon>Gammaproteobacteria</taxon>
        <taxon>Enterobacterales</taxon>
        <taxon>Enterobacteriaceae</taxon>
        <taxon>Klebsiella/Raoultella group</taxon>
        <taxon>Klebsiella</taxon>
        <taxon>Klebsiella pneumoniae complex</taxon>
    </lineage>
</organism>
<keyword evidence="1" id="KW-0812">Transmembrane</keyword>
<dbReference type="InterPro" id="IPR010364">
    <property type="entry name" value="Uncharacterised_IM_CreD"/>
</dbReference>
<feature type="transmembrane region" description="Helical" evidence="1">
    <location>
        <begin position="308"/>
        <end position="326"/>
    </location>
</feature>
<gene>
    <name evidence="2" type="primary">creD</name>
    <name evidence="2" type="ORF">NCTC11679_04864</name>
</gene>
<dbReference type="Pfam" id="PF06123">
    <property type="entry name" value="CreD"/>
    <property type="match status" value="1"/>
</dbReference>
<dbReference type="PANTHER" id="PTHR30092">
    <property type="entry name" value="INNER MEMBRANE PROTEIN CRED"/>
    <property type="match status" value="1"/>
</dbReference>
<evidence type="ECO:0000256" key="1">
    <source>
        <dbReference type="SAM" id="Phobius"/>
    </source>
</evidence>